<feature type="region of interest" description="Disordered" evidence="1">
    <location>
        <begin position="1"/>
        <end position="47"/>
    </location>
</feature>
<keyword evidence="3" id="KW-1185">Reference proteome</keyword>
<proteinExistence type="predicted"/>
<protein>
    <recommendedName>
        <fullName evidence="4">Flagellar hook-length control protein-like C-terminal domain-containing protein</fullName>
    </recommendedName>
</protein>
<organism evidence="2 3">
    <name type="scientific">Roseateles aquae</name>
    <dbReference type="NCBI Taxonomy" id="3077235"/>
    <lineage>
        <taxon>Bacteria</taxon>
        <taxon>Pseudomonadati</taxon>
        <taxon>Pseudomonadota</taxon>
        <taxon>Betaproteobacteria</taxon>
        <taxon>Burkholderiales</taxon>
        <taxon>Sphaerotilaceae</taxon>
        <taxon>Roseateles</taxon>
    </lineage>
</organism>
<evidence type="ECO:0000256" key="1">
    <source>
        <dbReference type="SAM" id="MobiDB-lite"/>
    </source>
</evidence>
<name>A0ABU3PEZ0_9BURK</name>
<reference evidence="2" key="1">
    <citation type="submission" date="2023-09" db="EMBL/GenBank/DDBJ databases">
        <title>Paucibacter sp. APW11 Genome sequencing and assembly.</title>
        <authorList>
            <person name="Kim I."/>
        </authorList>
    </citation>
    <scope>NUCLEOTIDE SEQUENCE</scope>
    <source>
        <strain evidence="2">APW11</strain>
    </source>
</reference>
<comment type="caution">
    <text evidence="2">The sequence shown here is derived from an EMBL/GenBank/DDBJ whole genome shotgun (WGS) entry which is preliminary data.</text>
</comment>
<accession>A0ABU3PEZ0</accession>
<feature type="region of interest" description="Disordered" evidence="1">
    <location>
        <begin position="129"/>
        <end position="156"/>
    </location>
</feature>
<dbReference type="EMBL" id="JAVXZY010000007">
    <property type="protein sequence ID" value="MDT9000950.1"/>
    <property type="molecule type" value="Genomic_DNA"/>
</dbReference>
<dbReference type="RefSeq" id="WP_315651836.1">
    <property type="nucleotide sequence ID" value="NZ_JAVXZY010000007.1"/>
</dbReference>
<gene>
    <name evidence="2" type="ORF">RQP53_16860</name>
</gene>
<evidence type="ECO:0000313" key="3">
    <source>
        <dbReference type="Proteomes" id="UP001246372"/>
    </source>
</evidence>
<evidence type="ECO:0000313" key="2">
    <source>
        <dbReference type="EMBL" id="MDT9000950.1"/>
    </source>
</evidence>
<dbReference type="Proteomes" id="UP001246372">
    <property type="component" value="Unassembled WGS sequence"/>
</dbReference>
<sequence>MDTARDATQDGPRWIVQLPPPPFDGRSGASDATATRSQPLQDEPLGVQRQRKALLQASHLPAAGQAPDAMTQALQGRWQLELPQMGPGEHLLLERREPGAPLRLSLHSAEASPWRQQLPALERRLREAGHRLAERRSEAADEDDALPRVEARERTR</sequence>
<feature type="compositionally biased region" description="Polar residues" evidence="1">
    <location>
        <begin position="30"/>
        <end position="40"/>
    </location>
</feature>
<evidence type="ECO:0008006" key="4">
    <source>
        <dbReference type="Google" id="ProtNLM"/>
    </source>
</evidence>